<accession>A0A6B1F1Z8</accession>
<dbReference type="GO" id="GO:0000166">
    <property type="term" value="F:nucleotide binding"/>
    <property type="evidence" value="ECO:0007669"/>
    <property type="project" value="UniProtKB-KW"/>
</dbReference>
<comment type="similarity">
    <text evidence="4">Belongs to the SIMIBI class G3E GTPase family. ZNG1 subfamily.</text>
</comment>
<feature type="domain" description="CobW C-terminal" evidence="6">
    <location>
        <begin position="230"/>
        <end position="324"/>
    </location>
</feature>
<keyword evidence="1" id="KW-0547">Nucleotide-binding</keyword>
<reference evidence="7" key="1">
    <citation type="submission" date="2019-09" db="EMBL/GenBank/DDBJ databases">
        <title>Characterisation of the sponge microbiome using genome-centric metagenomics.</title>
        <authorList>
            <person name="Engelberts J.P."/>
            <person name="Robbins S.J."/>
            <person name="De Goeij J.M."/>
            <person name="Aranda M."/>
            <person name="Bell S.C."/>
            <person name="Webster N.S."/>
        </authorList>
    </citation>
    <scope>NUCLEOTIDE SEQUENCE</scope>
    <source>
        <strain evidence="7">SB0676_bin_10</strain>
    </source>
</reference>
<protein>
    <submittedName>
        <fullName evidence="7">GTP-binding protein</fullName>
    </submittedName>
</protein>
<comment type="caution">
    <text evidence="7">The sequence shown here is derived from an EMBL/GenBank/DDBJ whole genome shotgun (WGS) entry which is preliminary data.</text>
</comment>
<dbReference type="InterPro" id="IPR027417">
    <property type="entry name" value="P-loop_NTPase"/>
</dbReference>
<evidence type="ECO:0000313" key="7">
    <source>
        <dbReference type="EMBL" id="MYG37440.1"/>
    </source>
</evidence>
<organism evidence="7">
    <name type="scientific">Synechococcus sp. SB0676_bin_10</name>
    <dbReference type="NCBI Taxonomy" id="2604869"/>
    <lineage>
        <taxon>Bacteria</taxon>
        <taxon>Bacillati</taxon>
        <taxon>Cyanobacteriota</taxon>
        <taxon>Cyanophyceae</taxon>
        <taxon>Synechococcales</taxon>
        <taxon>Synechococcaceae</taxon>
        <taxon>Synechococcus</taxon>
    </lineage>
</organism>
<dbReference type="Pfam" id="PF02492">
    <property type="entry name" value="cobW"/>
    <property type="match status" value="1"/>
</dbReference>
<dbReference type="SUPFAM" id="SSF90002">
    <property type="entry name" value="Hypothetical protein YjiA, C-terminal domain"/>
    <property type="match status" value="1"/>
</dbReference>
<dbReference type="InterPro" id="IPR011629">
    <property type="entry name" value="CobW-like_C"/>
</dbReference>
<evidence type="ECO:0000259" key="6">
    <source>
        <dbReference type="SMART" id="SM00833"/>
    </source>
</evidence>
<dbReference type="PANTHER" id="PTHR13748:SF62">
    <property type="entry name" value="COBW DOMAIN-CONTAINING PROTEIN"/>
    <property type="match status" value="1"/>
</dbReference>
<evidence type="ECO:0000256" key="4">
    <source>
        <dbReference type="ARBA" id="ARBA00034320"/>
    </source>
</evidence>
<dbReference type="AlphaFoldDB" id="A0A6B1F1Z8"/>
<dbReference type="InterPro" id="IPR036627">
    <property type="entry name" value="CobW-likC_sf"/>
</dbReference>
<dbReference type="InterPro" id="IPR051316">
    <property type="entry name" value="Zinc-reg_GTPase_activator"/>
</dbReference>
<dbReference type="Pfam" id="PF07683">
    <property type="entry name" value="CobW_C"/>
    <property type="match status" value="1"/>
</dbReference>
<sequence length="325" mass="36063">MELASPVAERLPVTVLTGYLGAGKTTLLNRILTHEHGLKVAVIVNEFGEVGIDNQLVVDADEEIFEINNGCICCTVRGDLIRIIGNLMKRRDHFDHLVIETTGLADPAPVIQTFFVDEDLREELRLDAVVTLVDLLHVQQHWEAEEVQEQLAFADVLVLNKADLVDEAQRLAIQRRVRAINPVARLLTSANADVPMQQILGVEAFELELVLGLDPGFLAEEHDHQHAAAVGSVALVEERPMDLEKLGNWISDLVSTRGPELFRMKGIVQLTGRDERYVLQSVHMLVDGSFDRPWTPAERRRTELVIIGRNLDAAGLQAGFDACVA</sequence>
<dbReference type="Gene3D" id="3.40.50.300">
    <property type="entry name" value="P-loop containing nucleotide triphosphate hydrolases"/>
    <property type="match status" value="1"/>
</dbReference>
<dbReference type="SUPFAM" id="SSF52540">
    <property type="entry name" value="P-loop containing nucleoside triphosphate hydrolases"/>
    <property type="match status" value="1"/>
</dbReference>
<dbReference type="SMART" id="SM00833">
    <property type="entry name" value="CobW_C"/>
    <property type="match status" value="1"/>
</dbReference>
<comment type="catalytic activity">
    <reaction evidence="5">
        <text>GTP + H2O = GDP + phosphate + H(+)</text>
        <dbReference type="Rhea" id="RHEA:19669"/>
        <dbReference type="ChEBI" id="CHEBI:15377"/>
        <dbReference type="ChEBI" id="CHEBI:15378"/>
        <dbReference type="ChEBI" id="CHEBI:37565"/>
        <dbReference type="ChEBI" id="CHEBI:43474"/>
        <dbReference type="ChEBI" id="CHEBI:58189"/>
    </reaction>
    <physiologicalReaction direction="left-to-right" evidence="5">
        <dbReference type="Rhea" id="RHEA:19670"/>
    </physiologicalReaction>
</comment>
<keyword evidence="3" id="KW-0143">Chaperone</keyword>
<dbReference type="CDD" id="cd03112">
    <property type="entry name" value="CobW-like"/>
    <property type="match status" value="1"/>
</dbReference>
<evidence type="ECO:0000256" key="1">
    <source>
        <dbReference type="ARBA" id="ARBA00022741"/>
    </source>
</evidence>
<gene>
    <name evidence="7" type="ORF">F4162_00065</name>
</gene>
<evidence type="ECO:0000256" key="2">
    <source>
        <dbReference type="ARBA" id="ARBA00022801"/>
    </source>
</evidence>
<dbReference type="PANTHER" id="PTHR13748">
    <property type="entry name" value="COBW-RELATED"/>
    <property type="match status" value="1"/>
</dbReference>
<dbReference type="EMBL" id="VYDO01000003">
    <property type="protein sequence ID" value="MYG37440.1"/>
    <property type="molecule type" value="Genomic_DNA"/>
</dbReference>
<evidence type="ECO:0000256" key="3">
    <source>
        <dbReference type="ARBA" id="ARBA00023186"/>
    </source>
</evidence>
<name>A0A6B1F1Z8_9SYNE</name>
<dbReference type="GO" id="GO:0016787">
    <property type="term" value="F:hydrolase activity"/>
    <property type="evidence" value="ECO:0007669"/>
    <property type="project" value="UniProtKB-KW"/>
</dbReference>
<dbReference type="InterPro" id="IPR003495">
    <property type="entry name" value="CobW/HypB/UreG_nucleotide-bd"/>
</dbReference>
<dbReference type="GO" id="GO:0005737">
    <property type="term" value="C:cytoplasm"/>
    <property type="evidence" value="ECO:0007669"/>
    <property type="project" value="TreeGrafter"/>
</dbReference>
<proteinExistence type="inferred from homology"/>
<dbReference type="Gene3D" id="3.30.1220.10">
    <property type="entry name" value="CobW-like, C-terminal domain"/>
    <property type="match status" value="1"/>
</dbReference>
<keyword evidence="2" id="KW-0378">Hydrolase</keyword>
<evidence type="ECO:0000256" key="5">
    <source>
        <dbReference type="ARBA" id="ARBA00049117"/>
    </source>
</evidence>